<feature type="compositionally biased region" description="Basic and acidic residues" evidence="7">
    <location>
        <begin position="213"/>
        <end position="222"/>
    </location>
</feature>
<evidence type="ECO:0000313" key="9">
    <source>
        <dbReference type="EMBL" id="KAK8516943.1"/>
    </source>
</evidence>
<dbReference type="InterPro" id="IPR013087">
    <property type="entry name" value="Znf_C2H2_type"/>
</dbReference>
<keyword evidence="5" id="KW-0539">Nucleus</keyword>
<dbReference type="Proteomes" id="UP001472677">
    <property type="component" value="Unassembled WGS sequence"/>
</dbReference>
<comment type="subcellular location">
    <subcellularLocation>
        <location evidence="1">Nucleus</location>
    </subcellularLocation>
</comment>
<evidence type="ECO:0000256" key="6">
    <source>
        <dbReference type="PROSITE-ProRule" id="PRU00042"/>
    </source>
</evidence>
<evidence type="ECO:0000256" key="7">
    <source>
        <dbReference type="SAM" id="MobiDB-lite"/>
    </source>
</evidence>
<organism evidence="9 10">
    <name type="scientific">Hibiscus sabdariffa</name>
    <name type="common">roselle</name>
    <dbReference type="NCBI Taxonomy" id="183260"/>
    <lineage>
        <taxon>Eukaryota</taxon>
        <taxon>Viridiplantae</taxon>
        <taxon>Streptophyta</taxon>
        <taxon>Embryophyta</taxon>
        <taxon>Tracheophyta</taxon>
        <taxon>Spermatophyta</taxon>
        <taxon>Magnoliopsida</taxon>
        <taxon>eudicotyledons</taxon>
        <taxon>Gunneridae</taxon>
        <taxon>Pentapetalae</taxon>
        <taxon>rosids</taxon>
        <taxon>malvids</taxon>
        <taxon>Malvales</taxon>
        <taxon>Malvaceae</taxon>
        <taxon>Malvoideae</taxon>
        <taxon>Hibiscus</taxon>
    </lineage>
</organism>
<dbReference type="InterPro" id="IPR036236">
    <property type="entry name" value="Znf_C2H2_sf"/>
</dbReference>
<feature type="compositionally biased region" description="Low complexity" evidence="7">
    <location>
        <begin position="28"/>
        <end position="40"/>
    </location>
</feature>
<evidence type="ECO:0000313" key="10">
    <source>
        <dbReference type="Proteomes" id="UP001472677"/>
    </source>
</evidence>
<feature type="domain" description="C2H2-type" evidence="8">
    <location>
        <begin position="50"/>
        <end position="77"/>
    </location>
</feature>
<accession>A0ABR2CC83</accession>
<evidence type="ECO:0000259" key="8">
    <source>
        <dbReference type="PROSITE" id="PS50157"/>
    </source>
</evidence>
<sequence>MEPSTGAFPGLKLFNNDNPRPEPRVELSLRTPTGPTTPLPERLPKTTVVYNCNYCKREFSSSQALGGHQNAHKNERALAKRAEEIGRGQSDFLRPILPYYPCPTYSSNPFHGSMNRSPFGVRLESMIHKPLHPRVPYGSSGCHFGQGYPRPAMMNPPQPSFNGGFGNNKSGFAVPGPSNSSRINGIDSFARFTSTSQPNVAVNRSVAVNKPAARSDEHKDGSGIDLTLKL</sequence>
<evidence type="ECO:0000256" key="3">
    <source>
        <dbReference type="ARBA" id="ARBA00022771"/>
    </source>
</evidence>
<dbReference type="PANTHER" id="PTHR47287:SF9">
    <property type="entry name" value="ZINC FINGER PROTEIN 4-LIKE"/>
    <property type="match status" value="1"/>
</dbReference>
<dbReference type="PANTHER" id="PTHR47287">
    <property type="entry name" value="C2H2 AND C2HC ZINC FINGERS SUPERFAMILY PROTEIN"/>
    <property type="match status" value="1"/>
</dbReference>
<evidence type="ECO:0000256" key="2">
    <source>
        <dbReference type="ARBA" id="ARBA00022723"/>
    </source>
</evidence>
<keyword evidence="4" id="KW-0862">Zinc</keyword>
<dbReference type="PROSITE" id="PS50157">
    <property type="entry name" value="ZINC_FINGER_C2H2_2"/>
    <property type="match status" value="1"/>
</dbReference>
<name>A0ABR2CC83_9ROSI</name>
<evidence type="ECO:0000256" key="4">
    <source>
        <dbReference type="ARBA" id="ARBA00022833"/>
    </source>
</evidence>
<dbReference type="SUPFAM" id="SSF57667">
    <property type="entry name" value="beta-beta-alpha zinc fingers"/>
    <property type="match status" value="1"/>
</dbReference>
<keyword evidence="10" id="KW-1185">Reference proteome</keyword>
<comment type="caution">
    <text evidence="9">The sequence shown here is derived from an EMBL/GenBank/DDBJ whole genome shotgun (WGS) entry which is preliminary data.</text>
</comment>
<dbReference type="PROSITE" id="PS00028">
    <property type="entry name" value="ZINC_FINGER_C2H2_1"/>
    <property type="match status" value="1"/>
</dbReference>
<protein>
    <recommendedName>
        <fullName evidence="8">C2H2-type domain-containing protein</fullName>
    </recommendedName>
</protein>
<evidence type="ECO:0000256" key="1">
    <source>
        <dbReference type="ARBA" id="ARBA00004123"/>
    </source>
</evidence>
<dbReference type="InterPro" id="IPR044246">
    <property type="entry name" value="ZFP3-like"/>
</dbReference>
<dbReference type="Gene3D" id="3.30.160.60">
    <property type="entry name" value="Classic Zinc Finger"/>
    <property type="match status" value="1"/>
</dbReference>
<feature type="region of interest" description="Disordered" evidence="7">
    <location>
        <begin position="210"/>
        <end position="230"/>
    </location>
</feature>
<keyword evidence="2" id="KW-0479">Metal-binding</keyword>
<reference evidence="9 10" key="1">
    <citation type="journal article" date="2024" name="G3 (Bethesda)">
        <title>Genome assembly of Hibiscus sabdariffa L. provides insights into metabolisms of medicinal natural products.</title>
        <authorList>
            <person name="Kim T."/>
        </authorList>
    </citation>
    <scope>NUCLEOTIDE SEQUENCE [LARGE SCALE GENOMIC DNA]</scope>
    <source>
        <strain evidence="9">TK-2024</strain>
        <tissue evidence="9">Old leaves</tissue>
    </source>
</reference>
<proteinExistence type="predicted"/>
<dbReference type="EMBL" id="JBBPBM010000056">
    <property type="protein sequence ID" value="KAK8516943.1"/>
    <property type="molecule type" value="Genomic_DNA"/>
</dbReference>
<dbReference type="Pfam" id="PF13912">
    <property type="entry name" value="zf-C2H2_6"/>
    <property type="match status" value="1"/>
</dbReference>
<gene>
    <name evidence="9" type="ORF">V6N12_032143</name>
</gene>
<evidence type="ECO:0000256" key="5">
    <source>
        <dbReference type="ARBA" id="ARBA00023242"/>
    </source>
</evidence>
<keyword evidence="3 6" id="KW-0863">Zinc-finger</keyword>
<feature type="region of interest" description="Disordered" evidence="7">
    <location>
        <begin position="1"/>
        <end position="42"/>
    </location>
</feature>